<protein>
    <recommendedName>
        <fullName evidence="6">FAM234A/B beta-propeller domain-containing protein</fullName>
    </recommendedName>
</protein>
<comment type="caution">
    <text evidence="7">The sequence shown here is derived from an EMBL/GenBank/DDBJ whole genome shotgun (WGS) entry which is preliminary data.</text>
</comment>
<dbReference type="SUPFAM" id="SSF69318">
    <property type="entry name" value="Integrin alpha N-terminal domain"/>
    <property type="match status" value="1"/>
</dbReference>
<evidence type="ECO:0000256" key="2">
    <source>
        <dbReference type="ARBA" id="ARBA00022692"/>
    </source>
</evidence>
<dbReference type="Pfam" id="PF23727">
    <property type="entry name" value="Beta-prop_FAM234A_B"/>
    <property type="match status" value="1"/>
</dbReference>
<keyword evidence="4 5" id="KW-0472">Membrane</keyword>
<dbReference type="AlphaFoldDB" id="A0A835GMX5"/>
<feature type="transmembrane region" description="Helical" evidence="5">
    <location>
        <begin position="93"/>
        <end position="113"/>
    </location>
</feature>
<feature type="domain" description="FAM234A/B beta-propeller" evidence="6">
    <location>
        <begin position="183"/>
        <end position="302"/>
    </location>
</feature>
<dbReference type="PANTHER" id="PTHR21419:SF29">
    <property type="entry name" value="LD24894P"/>
    <property type="match status" value="1"/>
</dbReference>
<gene>
    <name evidence="7" type="ORF">HW555_002966</name>
</gene>
<organism evidence="7 8">
    <name type="scientific">Spodoptera exigua</name>
    <name type="common">Beet armyworm</name>
    <name type="synonym">Noctua fulgens</name>
    <dbReference type="NCBI Taxonomy" id="7107"/>
    <lineage>
        <taxon>Eukaryota</taxon>
        <taxon>Metazoa</taxon>
        <taxon>Ecdysozoa</taxon>
        <taxon>Arthropoda</taxon>
        <taxon>Hexapoda</taxon>
        <taxon>Insecta</taxon>
        <taxon>Pterygota</taxon>
        <taxon>Neoptera</taxon>
        <taxon>Endopterygota</taxon>
        <taxon>Lepidoptera</taxon>
        <taxon>Glossata</taxon>
        <taxon>Ditrysia</taxon>
        <taxon>Noctuoidea</taxon>
        <taxon>Noctuidae</taxon>
        <taxon>Amphipyrinae</taxon>
        <taxon>Spodoptera</taxon>
    </lineage>
</organism>
<comment type="subcellular location">
    <subcellularLocation>
        <location evidence="1">Membrane</location>
        <topology evidence="1">Single-pass membrane protein</topology>
    </subcellularLocation>
</comment>
<evidence type="ECO:0000256" key="3">
    <source>
        <dbReference type="ARBA" id="ARBA00022989"/>
    </source>
</evidence>
<dbReference type="InterPro" id="IPR055409">
    <property type="entry name" value="Beta-prop_FAM234A_B"/>
</dbReference>
<accession>A0A835GMX5</accession>
<sequence length="580" mass="64773">MSANGNGGFYAPLKQILSDSESEDDKLENAMHIKATDSCNNLDFNSGLQSSKNYSISDMDEFNTNVNTVESTMDNVSFLQSDISTKMTFPRRCAFIASILMCVFTVVIFLWGIPCSEVGSCAANEWQDKTTSWELPYNEMELSGAVQVVDGAIPNTKNLIFIYRGNHMRLEPKSSSENVNGVVLIVGNSGKVGWFTRESRIPTDINCHLLDVNRDKQKDCIVSGTEGLLAALDSVSGTYYWHIHKQGKDLSKIIALDFPVMVKDMNDDKVNDLLTVATVYPNANHNSLLMISGATGMIMAEPIPIDDCLSVKLLAEMDTVTYICKNGTTEAVRLISFSVLKKMLKKDQPINHTQPPPTVLKRVNISMKKNIGNTIETFTNGPGKLKVENSGECPNSCRVYLKLMLERNGTTNWNSAHLAKGALKIDEVRYNVQNQSPKNINDMFYRSNIDVASISAFIKYTNFTVHDISERIVLVLFDKQQTHNVNISQTDIVQICVRGPIESKTPLPLCQPDLEYQEKSLMIADLDGDQSHELISYYSTFVAPEYTPKNSNPYDNWSLTSLVRVIRLESELPKLFVTDV</sequence>
<evidence type="ECO:0000256" key="1">
    <source>
        <dbReference type="ARBA" id="ARBA00004167"/>
    </source>
</evidence>
<dbReference type="PANTHER" id="PTHR21419">
    <property type="match status" value="1"/>
</dbReference>
<dbReference type="EMBL" id="JACKWZ010000027">
    <property type="protein sequence ID" value="KAF9420983.1"/>
    <property type="molecule type" value="Genomic_DNA"/>
</dbReference>
<keyword evidence="8" id="KW-1185">Reference proteome</keyword>
<evidence type="ECO:0000313" key="7">
    <source>
        <dbReference type="EMBL" id="KAF9420983.1"/>
    </source>
</evidence>
<dbReference type="InterPro" id="IPR028994">
    <property type="entry name" value="Integrin_alpha_N"/>
</dbReference>
<evidence type="ECO:0000256" key="4">
    <source>
        <dbReference type="ARBA" id="ARBA00023136"/>
    </source>
</evidence>
<reference evidence="7" key="1">
    <citation type="submission" date="2020-08" db="EMBL/GenBank/DDBJ databases">
        <title>Spodoptera exigua strain:BAW_Kor-Di-RS1 Genome sequencing and assembly.</title>
        <authorList>
            <person name="Kim J."/>
            <person name="Nam H.Y."/>
            <person name="Kwon M."/>
            <person name="Choi J.H."/>
            <person name="Cho S.R."/>
            <person name="Kim G.-H."/>
        </authorList>
    </citation>
    <scope>NUCLEOTIDE SEQUENCE</scope>
    <source>
        <strain evidence="7">BAW_Kor-Di-RS1</strain>
        <tissue evidence="7">Whole-body</tissue>
    </source>
</reference>
<keyword evidence="2 5" id="KW-0812">Transmembrane</keyword>
<keyword evidence="3 5" id="KW-1133">Transmembrane helix</keyword>
<evidence type="ECO:0000256" key="5">
    <source>
        <dbReference type="SAM" id="Phobius"/>
    </source>
</evidence>
<dbReference type="InterPro" id="IPR045232">
    <property type="entry name" value="FAM234"/>
</dbReference>
<name>A0A835GMX5_SPOEX</name>
<evidence type="ECO:0000259" key="6">
    <source>
        <dbReference type="Pfam" id="PF23727"/>
    </source>
</evidence>
<dbReference type="Proteomes" id="UP000648187">
    <property type="component" value="Unassembled WGS sequence"/>
</dbReference>
<proteinExistence type="predicted"/>
<evidence type="ECO:0000313" key="8">
    <source>
        <dbReference type="Proteomes" id="UP000648187"/>
    </source>
</evidence>
<dbReference type="GO" id="GO:0016020">
    <property type="term" value="C:membrane"/>
    <property type="evidence" value="ECO:0007669"/>
    <property type="project" value="UniProtKB-SubCell"/>
</dbReference>